<accession>A0A1F7W7G4</accession>
<dbReference type="AlphaFoldDB" id="A0A1F7W7G4"/>
<comment type="caution">
    <text evidence="2">The sequence shown here is derived from an EMBL/GenBank/DDBJ whole genome shotgun (WGS) entry which is preliminary data.</text>
</comment>
<organism evidence="2 3">
    <name type="scientific">Candidatus Uhrbacteria bacterium RIFOXYB2_FULL_45_11</name>
    <dbReference type="NCBI Taxonomy" id="1802421"/>
    <lineage>
        <taxon>Bacteria</taxon>
        <taxon>Candidatus Uhriibacteriota</taxon>
    </lineage>
</organism>
<feature type="transmembrane region" description="Helical" evidence="1">
    <location>
        <begin position="64"/>
        <end position="81"/>
    </location>
</feature>
<evidence type="ECO:0000313" key="2">
    <source>
        <dbReference type="EMBL" id="OGL98719.1"/>
    </source>
</evidence>
<keyword evidence="1" id="KW-0472">Membrane</keyword>
<protein>
    <submittedName>
        <fullName evidence="2">Uncharacterized protein</fullName>
    </submittedName>
</protein>
<evidence type="ECO:0000256" key="1">
    <source>
        <dbReference type="SAM" id="Phobius"/>
    </source>
</evidence>
<feature type="transmembrane region" description="Helical" evidence="1">
    <location>
        <begin position="121"/>
        <end position="154"/>
    </location>
</feature>
<keyword evidence="1" id="KW-0812">Transmembrane</keyword>
<reference evidence="2 3" key="1">
    <citation type="journal article" date="2016" name="Nat. Commun.">
        <title>Thousands of microbial genomes shed light on interconnected biogeochemical processes in an aquifer system.</title>
        <authorList>
            <person name="Anantharaman K."/>
            <person name="Brown C.T."/>
            <person name="Hug L.A."/>
            <person name="Sharon I."/>
            <person name="Castelle C.J."/>
            <person name="Probst A.J."/>
            <person name="Thomas B.C."/>
            <person name="Singh A."/>
            <person name="Wilkins M.J."/>
            <person name="Karaoz U."/>
            <person name="Brodie E.L."/>
            <person name="Williams K.H."/>
            <person name="Hubbard S.S."/>
            <person name="Banfield J.F."/>
        </authorList>
    </citation>
    <scope>NUCLEOTIDE SEQUENCE [LARGE SCALE GENOMIC DNA]</scope>
</reference>
<dbReference type="Proteomes" id="UP000177331">
    <property type="component" value="Unassembled WGS sequence"/>
</dbReference>
<feature type="transmembrane region" description="Helical" evidence="1">
    <location>
        <begin position="36"/>
        <end position="58"/>
    </location>
</feature>
<keyword evidence="1" id="KW-1133">Transmembrane helix</keyword>
<gene>
    <name evidence="2" type="ORF">A2318_03870</name>
</gene>
<evidence type="ECO:0000313" key="3">
    <source>
        <dbReference type="Proteomes" id="UP000177331"/>
    </source>
</evidence>
<name>A0A1F7W7G4_9BACT</name>
<sequence length="285" mass="32425">MFFMKIWYFVFTHKEILSVRDSCQKQKWSISNFTKMVTTIGLTVVVAIFSLDVLNVPWADSGKIVAALDAIFIGLWAVFFIPNRNLEWFGRTDVHSAKEWYNVFLLTRDYFSDVMKSAECYFIPIVTVCAFALAVKFWNVALVLAVIALGIYLLKTLSDQRNCKAQNNRTMEEYQYGMEKRAAEQKVENERRLAEYPAVLSERDMLKSKQIPLIEALIRAKMLIIASKVDGARSRHLAEARFALDTALAQVVGTVTQTEIDLIELRVCRELGVAPEKHVPVVAAS</sequence>
<proteinExistence type="predicted"/>
<dbReference type="EMBL" id="MGFD01000018">
    <property type="protein sequence ID" value="OGL98719.1"/>
    <property type="molecule type" value="Genomic_DNA"/>
</dbReference>